<sequence>MTGKVVNGSTVQHVTALIIGVKGAVEPMQIDADPQEDQQNAPDTNYVVENPTLDLEQYASSYSGLMRIERLQFIADHCPQLRVEALKMALSFVQRTFNVDVYEEVHRKLTGATREVQGVPDAVPEGGIEPPPLDTAWAESTRKKALLKLEKLDTDLKNYKGNSIKESIRLYFCNHQCILYVRVDYFYMFLKILPTFVPFLWGLGLAELASRKYKQAAKCFLLASFDHCDFPELLSPSNVAVYGGMCALATFDRQELQKNVISSSSFKLFLELEPQVRDIIFKFYESKYASCLKMLDEMKYFSPYVSADMHMMATAFNTTVAALEDELTQLILEGLINARIDSHSKILYARDVDQRSTTFEKSLQMGKEFQRRAKAMILRAAVLRNQIHVKSPPREGSQGELTPANSQTRMSTNM</sequence>
<dbReference type="InterPro" id="IPR000717">
    <property type="entry name" value="PCI_dom"/>
</dbReference>
<dbReference type="EMBL" id="SCEB01214069">
    <property type="protein sequence ID" value="RXM37422.1"/>
    <property type="molecule type" value="Genomic_DNA"/>
</dbReference>
<evidence type="ECO:0000256" key="3">
    <source>
        <dbReference type="ARBA" id="ARBA00008793"/>
    </source>
</evidence>
<dbReference type="Pfam" id="PF01399">
    <property type="entry name" value="PCI"/>
    <property type="match status" value="1"/>
</dbReference>
<feature type="compositionally biased region" description="Polar residues" evidence="7">
    <location>
        <begin position="399"/>
        <end position="414"/>
    </location>
</feature>
<dbReference type="PANTHER" id="PTHR14145">
    <property type="entry name" value="26S PROTESOME SUBUNIT 6"/>
    <property type="match status" value="1"/>
</dbReference>
<evidence type="ECO:0000256" key="2">
    <source>
        <dbReference type="ARBA" id="ARBA00004496"/>
    </source>
</evidence>
<keyword evidence="4" id="KW-0963">Cytoplasm</keyword>
<name>A0A444UQH9_ACIRT</name>
<evidence type="ECO:0000259" key="8">
    <source>
        <dbReference type="SMART" id="SM00088"/>
    </source>
</evidence>
<keyword evidence="6" id="KW-0539">Nucleus</keyword>
<feature type="region of interest" description="Disordered" evidence="7">
    <location>
        <begin position="388"/>
        <end position="414"/>
    </location>
</feature>
<dbReference type="InterPro" id="IPR048624">
    <property type="entry name" value="CSN1_C"/>
</dbReference>
<dbReference type="AlphaFoldDB" id="A0A444UQH9"/>
<evidence type="ECO:0000256" key="7">
    <source>
        <dbReference type="SAM" id="MobiDB-lite"/>
    </source>
</evidence>
<reference evidence="9 10" key="1">
    <citation type="submission" date="2019-01" db="EMBL/GenBank/DDBJ databases">
        <title>Draft Genome and Complete Hox-Cluster Characterization of the Sterlet Sturgeon (Acipenser ruthenus).</title>
        <authorList>
            <person name="Wei Q."/>
        </authorList>
    </citation>
    <scope>NUCLEOTIDE SEQUENCE [LARGE SCALE GENOMIC DNA]</scope>
    <source>
        <strain evidence="9">WHYD16114868_AA</strain>
        <tissue evidence="9">Blood</tissue>
    </source>
</reference>
<dbReference type="GO" id="GO:0008180">
    <property type="term" value="C:COP9 signalosome"/>
    <property type="evidence" value="ECO:0007669"/>
    <property type="project" value="UniProtKB-KW"/>
</dbReference>
<dbReference type="InterPro" id="IPR019585">
    <property type="entry name" value="Rpn7/CSN1"/>
</dbReference>
<dbReference type="SMART" id="SM00088">
    <property type="entry name" value="PINT"/>
    <property type="match status" value="1"/>
</dbReference>
<proteinExistence type="inferred from homology"/>
<accession>A0A444UQH9</accession>
<dbReference type="InterPro" id="IPR036390">
    <property type="entry name" value="WH_DNA-bd_sf"/>
</dbReference>
<evidence type="ECO:0000256" key="6">
    <source>
        <dbReference type="ARBA" id="ARBA00023242"/>
    </source>
</evidence>
<protein>
    <submittedName>
        <fullName evidence="9">COP9 signalosome complex subunit 1</fullName>
    </submittedName>
</protein>
<dbReference type="Gene3D" id="1.25.40.570">
    <property type="match status" value="2"/>
</dbReference>
<dbReference type="GO" id="GO:0005737">
    <property type="term" value="C:cytoplasm"/>
    <property type="evidence" value="ECO:0007669"/>
    <property type="project" value="UniProtKB-SubCell"/>
</dbReference>
<keyword evidence="5" id="KW-0736">Signalosome</keyword>
<comment type="similarity">
    <text evidence="3">Belongs to the CSN1 family.</text>
</comment>
<dbReference type="InterPro" id="IPR045135">
    <property type="entry name" value="Rpn7_N"/>
</dbReference>
<organism evidence="9 10">
    <name type="scientific">Acipenser ruthenus</name>
    <name type="common">Sterlet sturgeon</name>
    <dbReference type="NCBI Taxonomy" id="7906"/>
    <lineage>
        <taxon>Eukaryota</taxon>
        <taxon>Metazoa</taxon>
        <taxon>Chordata</taxon>
        <taxon>Craniata</taxon>
        <taxon>Vertebrata</taxon>
        <taxon>Euteleostomi</taxon>
        <taxon>Actinopterygii</taxon>
        <taxon>Chondrostei</taxon>
        <taxon>Acipenseriformes</taxon>
        <taxon>Acipenseridae</taxon>
        <taxon>Acipenser</taxon>
    </lineage>
</organism>
<comment type="subcellular location">
    <subcellularLocation>
        <location evidence="2">Cytoplasm</location>
    </subcellularLocation>
    <subcellularLocation>
        <location evidence="1">Nucleus</location>
    </subcellularLocation>
</comment>
<feature type="domain" description="PCI" evidence="8">
    <location>
        <begin position="283"/>
        <end position="366"/>
    </location>
</feature>
<keyword evidence="10" id="KW-1185">Reference proteome</keyword>
<comment type="caution">
    <text evidence="9">The sequence shown here is derived from an EMBL/GenBank/DDBJ whole genome shotgun (WGS) entry which is preliminary data.</text>
</comment>
<dbReference type="Proteomes" id="UP000289886">
    <property type="component" value="Unassembled WGS sequence"/>
</dbReference>
<evidence type="ECO:0000256" key="5">
    <source>
        <dbReference type="ARBA" id="ARBA00022790"/>
    </source>
</evidence>
<dbReference type="Pfam" id="PF21151">
    <property type="entry name" value="CSN1_C"/>
    <property type="match status" value="1"/>
</dbReference>
<evidence type="ECO:0000256" key="1">
    <source>
        <dbReference type="ARBA" id="ARBA00004123"/>
    </source>
</evidence>
<gene>
    <name evidence="9" type="ORF">EOD39_0096</name>
</gene>
<dbReference type="Pfam" id="PF10602">
    <property type="entry name" value="RPN7"/>
    <property type="match status" value="1"/>
</dbReference>
<dbReference type="PANTHER" id="PTHR14145:SF2">
    <property type="entry name" value="COP9 SIGNALOSOME COMPLEX SUBUNIT 1"/>
    <property type="match status" value="1"/>
</dbReference>
<evidence type="ECO:0000313" key="9">
    <source>
        <dbReference type="EMBL" id="RXM37422.1"/>
    </source>
</evidence>
<evidence type="ECO:0000256" key="4">
    <source>
        <dbReference type="ARBA" id="ARBA00022490"/>
    </source>
</evidence>
<dbReference type="SUPFAM" id="SSF46785">
    <property type="entry name" value="Winged helix' DNA-binding domain"/>
    <property type="match status" value="1"/>
</dbReference>
<evidence type="ECO:0000313" key="10">
    <source>
        <dbReference type="Proteomes" id="UP000289886"/>
    </source>
</evidence>